<keyword evidence="4" id="KW-1185">Reference proteome</keyword>
<feature type="transmembrane region" description="Helical" evidence="1">
    <location>
        <begin position="91"/>
        <end position="112"/>
    </location>
</feature>
<feature type="transmembrane region" description="Helical" evidence="1">
    <location>
        <begin position="199"/>
        <end position="220"/>
    </location>
</feature>
<evidence type="ECO:0000256" key="1">
    <source>
        <dbReference type="SAM" id="Phobius"/>
    </source>
</evidence>
<proteinExistence type="predicted"/>
<feature type="domain" description="DUF7702" evidence="2">
    <location>
        <begin position="162"/>
        <end position="305"/>
    </location>
</feature>
<evidence type="ECO:0000259" key="2">
    <source>
        <dbReference type="Pfam" id="PF24800"/>
    </source>
</evidence>
<dbReference type="Proteomes" id="UP000774326">
    <property type="component" value="Unassembled WGS sequence"/>
</dbReference>
<dbReference type="PANTHER" id="PTHR42109">
    <property type="entry name" value="UNPLACED GENOMIC SCAFFOLD UM_SCAF_CONTIG_1.265, WHOLE GENOME SHOTGUN SEQUENCE"/>
    <property type="match status" value="1"/>
</dbReference>
<gene>
    <name evidence="3" type="ORF">WICPIJ_004744</name>
</gene>
<dbReference type="AlphaFoldDB" id="A0A9P8Q7H6"/>
<dbReference type="OrthoDB" id="3981024at2759"/>
<feature type="transmembrane region" description="Helical" evidence="1">
    <location>
        <begin position="49"/>
        <end position="71"/>
    </location>
</feature>
<keyword evidence="1" id="KW-0812">Transmembrane</keyword>
<feature type="transmembrane region" description="Helical" evidence="1">
    <location>
        <begin position="241"/>
        <end position="268"/>
    </location>
</feature>
<evidence type="ECO:0000313" key="4">
    <source>
        <dbReference type="Proteomes" id="UP000774326"/>
    </source>
</evidence>
<dbReference type="PANTHER" id="PTHR42109:SF2">
    <property type="entry name" value="INTEGRAL MEMBRANE PROTEIN"/>
    <property type="match status" value="1"/>
</dbReference>
<sequence>MFNDWKIISIVEICYYFVIIIASAYPTLKVLTSANGLKKSNPVSDLKPFFIRFWILLFAKFVAGILLPPYIHQLNLQIADNGSTSSNTNLLIASVVLHSIGLGFINILNLYIIEYIDKLQIYVSDGYESQPIVKLPGSRALRLVLPIDVIYELGQGHYNLALTLALSKLTFYAVILNAVASSRLGDDPSVPDRTTTRSILSAGSIIYISAMAMISVYIIHKYFFEKKPHGNGIYVNYIKKLLTFNVLITPFLLVRMIYNVCSAFTFNVHGTFFTNVSRFTFLFGDGNLYAGMVFAMEAICILWITCILWVIFENSQNVEEATGVTRNEYKLEEF</sequence>
<protein>
    <recommendedName>
        <fullName evidence="2">DUF7702 domain-containing protein</fullName>
    </recommendedName>
</protein>
<evidence type="ECO:0000313" key="3">
    <source>
        <dbReference type="EMBL" id="KAH3684269.1"/>
    </source>
</evidence>
<feature type="transmembrane region" description="Helical" evidence="1">
    <location>
        <begin position="160"/>
        <end position="179"/>
    </location>
</feature>
<reference evidence="3" key="2">
    <citation type="submission" date="2021-01" db="EMBL/GenBank/DDBJ databases">
        <authorList>
            <person name="Schikora-Tamarit M.A."/>
        </authorList>
    </citation>
    <scope>NUCLEOTIDE SEQUENCE</scope>
    <source>
        <strain evidence="3">CBS2887</strain>
    </source>
</reference>
<dbReference type="Pfam" id="PF24800">
    <property type="entry name" value="DUF7702"/>
    <property type="match status" value="1"/>
</dbReference>
<keyword evidence="1" id="KW-1133">Transmembrane helix</keyword>
<feature type="transmembrane region" description="Helical" evidence="1">
    <location>
        <begin position="6"/>
        <end position="28"/>
    </location>
</feature>
<comment type="caution">
    <text evidence="3">The sequence shown here is derived from an EMBL/GenBank/DDBJ whole genome shotgun (WGS) entry which is preliminary data.</text>
</comment>
<dbReference type="InterPro" id="IPR056119">
    <property type="entry name" value="DUF7702"/>
</dbReference>
<keyword evidence="1" id="KW-0472">Membrane</keyword>
<reference evidence="3" key="1">
    <citation type="journal article" date="2021" name="Open Biol.">
        <title>Shared evolutionary footprints suggest mitochondrial oxidative damage underlies multiple complex I losses in fungi.</title>
        <authorList>
            <person name="Schikora-Tamarit M.A."/>
            <person name="Marcet-Houben M."/>
            <person name="Nosek J."/>
            <person name="Gabaldon T."/>
        </authorList>
    </citation>
    <scope>NUCLEOTIDE SEQUENCE</scope>
    <source>
        <strain evidence="3">CBS2887</strain>
    </source>
</reference>
<feature type="transmembrane region" description="Helical" evidence="1">
    <location>
        <begin position="288"/>
        <end position="312"/>
    </location>
</feature>
<accession>A0A9P8Q7H6</accession>
<dbReference type="EMBL" id="JAEUBG010002638">
    <property type="protein sequence ID" value="KAH3684269.1"/>
    <property type="molecule type" value="Genomic_DNA"/>
</dbReference>
<name>A0A9P8Q7H6_WICPI</name>
<organism evidence="3 4">
    <name type="scientific">Wickerhamomyces pijperi</name>
    <name type="common">Yeast</name>
    <name type="synonym">Pichia pijperi</name>
    <dbReference type="NCBI Taxonomy" id="599730"/>
    <lineage>
        <taxon>Eukaryota</taxon>
        <taxon>Fungi</taxon>
        <taxon>Dikarya</taxon>
        <taxon>Ascomycota</taxon>
        <taxon>Saccharomycotina</taxon>
        <taxon>Saccharomycetes</taxon>
        <taxon>Phaffomycetales</taxon>
        <taxon>Wickerhamomycetaceae</taxon>
        <taxon>Wickerhamomyces</taxon>
    </lineage>
</organism>